<dbReference type="RefSeq" id="WP_062075856.1">
    <property type="nucleotide sequence ID" value="NZ_BBRC01000014.1"/>
</dbReference>
<evidence type="ECO:0000259" key="1">
    <source>
        <dbReference type="Pfam" id="PF00561"/>
    </source>
</evidence>
<accession>A0A7Z0CJG2</accession>
<dbReference type="Gene3D" id="3.40.50.1820">
    <property type="entry name" value="alpha/beta hydrolase"/>
    <property type="match status" value="1"/>
</dbReference>
<protein>
    <submittedName>
        <fullName evidence="2">Pimeloyl-ACP methyl ester carboxylesterase</fullName>
    </submittedName>
</protein>
<dbReference type="EMBL" id="JACBZO010000001">
    <property type="protein sequence ID" value="NYI40873.1"/>
    <property type="molecule type" value="Genomic_DNA"/>
</dbReference>
<keyword evidence="3" id="KW-1185">Reference proteome</keyword>
<dbReference type="PANTHER" id="PTHR43433:SF5">
    <property type="entry name" value="AB HYDROLASE-1 DOMAIN-CONTAINING PROTEIN"/>
    <property type="match status" value="1"/>
</dbReference>
<feature type="domain" description="AB hydrolase-1" evidence="1">
    <location>
        <begin position="30"/>
        <end position="262"/>
    </location>
</feature>
<dbReference type="PRINTS" id="PR00111">
    <property type="entry name" value="ABHYDROLASE"/>
</dbReference>
<dbReference type="GO" id="GO:0003824">
    <property type="term" value="F:catalytic activity"/>
    <property type="evidence" value="ECO:0007669"/>
    <property type="project" value="UniProtKB-ARBA"/>
</dbReference>
<evidence type="ECO:0000313" key="2">
    <source>
        <dbReference type="EMBL" id="NYI40873.1"/>
    </source>
</evidence>
<dbReference type="Proteomes" id="UP000547973">
    <property type="component" value="Unassembled WGS sequence"/>
</dbReference>
<name>A0A7Z0CJG2_9MICO</name>
<dbReference type="SUPFAM" id="SSF53474">
    <property type="entry name" value="alpha/beta-Hydrolases"/>
    <property type="match status" value="1"/>
</dbReference>
<dbReference type="PANTHER" id="PTHR43433">
    <property type="entry name" value="HYDROLASE, ALPHA/BETA FOLD FAMILY PROTEIN"/>
    <property type="match status" value="1"/>
</dbReference>
<dbReference type="InterPro" id="IPR029058">
    <property type="entry name" value="AB_hydrolase_fold"/>
</dbReference>
<dbReference type="OrthoDB" id="9800988at2"/>
<proteinExistence type="predicted"/>
<dbReference type="Pfam" id="PF00561">
    <property type="entry name" value="Abhydrolase_1"/>
    <property type="match status" value="1"/>
</dbReference>
<organism evidence="2 3">
    <name type="scientific">Demequina lutea</name>
    <dbReference type="NCBI Taxonomy" id="431489"/>
    <lineage>
        <taxon>Bacteria</taxon>
        <taxon>Bacillati</taxon>
        <taxon>Actinomycetota</taxon>
        <taxon>Actinomycetes</taxon>
        <taxon>Micrococcales</taxon>
        <taxon>Demequinaceae</taxon>
        <taxon>Demequina</taxon>
    </lineage>
</organism>
<dbReference type="AlphaFoldDB" id="A0A7Z0CJG2"/>
<dbReference type="InterPro" id="IPR000073">
    <property type="entry name" value="AB_hydrolase_1"/>
</dbReference>
<comment type="caution">
    <text evidence="2">The sequence shown here is derived from an EMBL/GenBank/DDBJ whole genome shotgun (WGS) entry which is preliminary data.</text>
</comment>
<evidence type="ECO:0000313" key="3">
    <source>
        <dbReference type="Proteomes" id="UP000547973"/>
    </source>
</evidence>
<gene>
    <name evidence="2" type="ORF">BKA03_000992</name>
</gene>
<sequence length="277" mass="28664">MILNLLDVPNGTVRWYDGGPADAPISAMWHHGTPNVGEPPVPLLEASAARGIRWLGFDRPDYGGSTAVDGRGVSDAADLAARVADAAGVDTFAAVGHSGGGPHALACAALLGDRVTSVVSISGLAPFDAKGLDWFAGMHPGGAKELRAAMHGPSNLHTLLAASEFDPEMFTPADTLALAGEWSWFNGIAAEGVSRGLGSMTADDVAYVKEWGFSLDTIASPALFVHGTDDRIVPLSHGRWNAVATPGAVLWERPGDGHISVMSAGVEILDWLVGTLA</sequence>
<reference evidence="2 3" key="1">
    <citation type="submission" date="2020-07" db="EMBL/GenBank/DDBJ databases">
        <title>Sequencing the genomes of 1000 actinobacteria strains.</title>
        <authorList>
            <person name="Klenk H.-P."/>
        </authorList>
    </citation>
    <scope>NUCLEOTIDE SEQUENCE [LARGE SCALE GENOMIC DNA]</scope>
    <source>
        <strain evidence="2 3">DSM 19970</strain>
    </source>
</reference>
<dbReference type="InterPro" id="IPR050471">
    <property type="entry name" value="AB_hydrolase"/>
</dbReference>